<evidence type="ECO:0000259" key="9">
    <source>
        <dbReference type="Pfam" id="PF04535"/>
    </source>
</evidence>
<comment type="similarity">
    <text evidence="2 8">Belongs to the Casparian strip membrane proteins (CASP) family.</text>
</comment>
<evidence type="ECO:0000256" key="1">
    <source>
        <dbReference type="ARBA" id="ARBA00004651"/>
    </source>
</evidence>
<feature type="transmembrane region" description="Helical" evidence="8">
    <location>
        <begin position="50"/>
        <end position="75"/>
    </location>
</feature>
<evidence type="ECO:0000256" key="4">
    <source>
        <dbReference type="ARBA" id="ARBA00022475"/>
    </source>
</evidence>
<evidence type="ECO:0000256" key="6">
    <source>
        <dbReference type="ARBA" id="ARBA00022989"/>
    </source>
</evidence>
<dbReference type="GO" id="GO:0016020">
    <property type="term" value="C:membrane"/>
    <property type="evidence" value="ECO:0000318"/>
    <property type="project" value="GO_Central"/>
</dbReference>
<evidence type="ECO:0000256" key="2">
    <source>
        <dbReference type="ARBA" id="ARBA00007651"/>
    </source>
</evidence>
<evidence type="ECO:0000256" key="3">
    <source>
        <dbReference type="ARBA" id="ARBA00011489"/>
    </source>
</evidence>
<keyword evidence="4 8" id="KW-1003">Cell membrane</keyword>
<evidence type="ECO:0000256" key="5">
    <source>
        <dbReference type="ARBA" id="ARBA00022692"/>
    </source>
</evidence>
<reference evidence="10 11" key="1">
    <citation type="journal article" date="2006" name="Science">
        <title>The genome of black cottonwood, Populus trichocarpa (Torr. &amp; Gray).</title>
        <authorList>
            <person name="Tuskan G.A."/>
            <person name="Difazio S."/>
            <person name="Jansson S."/>
            <person name="Bohlmann J."/>
            <person name="Grigoriev I."/>
            <person name="Hellsten U."/>
            <person name="Putnam N."/>
            <person name="Ralph S."/>
            <person name="Rombauts S."/>
            <person name="Salamov A."/>
            <person name="Schein J."/>
            <person name="Sterck L."/>
            <person name="Aerts A."/>
            <person name="Bhalerao R.R."/>
            <person name="Bhalerao R.P."/>
            <person name="Blaudez D."/>
            <person name="Boerjan W."/>
            <person name="Brun A."/>
            <person name="Brunner A."/>
            <person name="Busov V."/>
            <person name="Campbell M."/>
            <person name="Carlson J."/>
            <person name="Chalot M."/>
            <person name="Chapman J."/>
            <person name="Chen G.L."/>
            <person name="Cooper D."/>
            <person name="Coutinho P.M."/>
            <person name="Couturier J."/>
            <person name="Covert S."/>
            <person name="Cronk Q."/>
            <person name="Cunningham R."/>
            <person name="Davis J."/>
            <person name="Degroeve S."/>
            <person name="Dejardin A."/>
            <person name="Depamphilis C."/>
            <person name="Detter J."/>
            <person name="Dirks B."/>
            <person name="Dubchak I."/>
            <person name="Duplessis S."/>
            <person name="Ehlting J."/>
            <person name="Ellis B."/>
            <person name="Gendler K."/>
            <person name="Goodstein D."/>
            <person name="Gribskov M."/>
            <person name="Grimwood J."/>
            <person name="Groover A."/>
            <person name="Gunter L."/>
            <person name="Hamberger B."/>
            <person name="Heinze B."/>
            <person name="Helariutta Y."/>
            <person name="Henrissat B."/>
            <person name="Holligan D."/>
            <person name="Holt R."/>
            <person name="Huang W."/>
            <person name="Islam-Faridi N."/>
            <person name="Jones S."/>
            <person name="Jones-Rhoades M."/>
            <person name="Jorgensen R."/>
            <person name="Joshi C."/>
            <person name="Kangasjarvi J."/>
            <person name="Karlsson J."/>
            <person name="Kelleher C."/>
            <person name="Kirkpatrick R."/>
            <person name="Kirst M."/>
            <person name="Kohler A."/>
            <person name="Kalluri U."/>
            <person name="Larimer F."/>
            <person name="Leebens-Mack J."/>
            <person name="Leple J.C."/>
            <person name="Locascio P."/>
            <person name="Lou Y."/>
            <person name="Lucas S."/>
            <person name="Martin F."/>
            <person name="Montanini B."/>
            <person name="Napoli C."/>
            <person name="Nelson D.R."/>
            <person name="Nelson C."/>
            <person name="Nieminen K."/>
            <person name="Nilsson O."/>
            <person name="Pereda V."/>
            <person name="Peter G."/>
            <person name="Philippe R."/>
            <person name="Pilate G."/>
            <person name="Poliakov A."/>
            <person name="Razumovskaya J."/>
            <person name="Richardson P."/>
            <person name="Rinaldi C."/>
            <person name="Ritland K."/>
            <person name="Rouze P."/>
            <person name="Ryaboy D."/>
            <person name="Schmutz J."/>
            <person name="Schrader J."/>
            <person name="Segerman B."/>
            <person name="Shin H."/>
            <person name="Siddiqui A."/>
            <person name="Sterky F."/>
            <person name="Terry A."/>
            <person name="Tsai C.J."/>
            <person name="Uberbacher E."/>
            <person name="Unneberg P."/>
            <person name="Vahala J."/>
            <person name="Wall K."/>
            <person name="Wessler S."/>
            <person name="Yang G."/>
            <person name="Yin T."/>
            <person name="Douglas C."/>
            <person name="Marra M."/>
            <person name="Sandberg G."/>
            <person name="Van de Peer Y."/>
            <person name="Rokhsar D."/>
        </authorList>
    </citation>
    <scope>NUCLEOTIDE SEQUENCE [LARGE SCALE GENOMIC DNA]</scope>
    <source>
        <strain evidence="11">cv. Nisqually</strain>
    </source>
</reference>
<gene>
    <name evidence="10" type="ORF">POPTR_006G127700</name>
</gene>
<dbReference type="EMBL" id="CM009295">
    <property type="protein sequence ID" value="PNT31328.1"/>
    <property type="molecule type" value="Genomic_DNA"/>
</dbReference>
<organism evidence="10 11">
    <name type="scientific">Populus trichocarpa</name>
    <name type="common">Western balsam poplar</name>
    <name type="synonym">Populus balsamifera subsp. trichocarpa</name>
    <dbReference type="NCBI Taxonomy" id="3694"/>
    <lineage>
        <taxon>Eukaryota</taxon>
        <taxon>Viridiplantae</taxon>
        <taxon>Streptophyta</taxon>
        <taxon>Embryophyta</taxon>
        <taxon>Tracheophyta</taxon>
        <taxon>Spermatophyta</taxon>
        <taxon>Magnoliopsida</taxon>
        <taxon>eudicotyledons</taxon>
        <taxon>Gunneridae</taxon>
        <taxon>Pentapetalae</taxon>
        <taxon>rosids</taxon>
        <taxon>fabids</taxon>
        <taxon>Malpighiales</taxon>
        <taxon>Salicaceae</taxon>
        <taxon>Saliceae</taxon>
        <taxon>Populus</taxon>
    </lineage>
</organism>
<evidence type="ECO:0000313" key="10">
    <source>
        <dbReference type="EMBL" id="PNT31328.1"/>
    </source>
</evidence>
<protein>
    <recommendedName>
        <fullName evidence="8">CASP-like protein</fullName>
    </recommendedName>
</protein>
<dbReference type="InterPro" id="IPR045009">
    <property type="entry name" value="CASPL-5"/>
</dbReference>
<evidence type="ECO:0000256" key="8">
    <source>
        <dbReference type="RuleBase" id="RU361233"/>
    </source>
</evidence>
<feature type="transmembrane region" description="Helical" evidence="8">
    <location>
        <begin position="16"/>
        <end position="38"/>
    </location>
</feature>
<dbReference type="AlphaFoldDB" id="A0A2K2A1C9"/>
<dbReference type="GO" id="GO:0005886">
    <property type="term" value="C:plasma membrane"/>
    <property type="evidence" value="ECO:0007669"/>
    <property type="project" value="UniProtKB-SubCell"/>
</dbReference>
<evidence type="ECO:0000313" key="11">
    <source>
        <dbReference type="Proteomes" id="UP000006729"/>
    </source>
</evidence>
<dbReference type="InParanoid" id="A0A2K2A1C9"/>
<comment type="subunit">
    <text evidence="3 8">Homodimer and heterodimers.</text>
</comment>
<name>A0A2K2A1C9_POPTR</name>
<dbReference type="PANTHER" id="PTHR32021:SF1">
    <property type="entry name" value="CASP-LIKE PROTEIN 5A1"/>
    <property type="match status" value="1"/>
</dbReference>
<keyword evidence="5 8" id="KW-0812">Transmembrane</keyword>
<keyword evidence="7 8" id="KW-0472">Membrane</keyword>
<dbReference type="Pfam" id="PF04535">
    <property type="entry name" value="CASP_dom"/>
    <property type="match status" value="1"/>
</dbReference>
<proteinExistence type="inferred from homology"/>
<dbReference type="InterPro" id="IPR006702">
    <property type="entry name" value="CASP_dom"/>
</dbReference>
<dbReference type="STRING" id="3694.A0A2K2A1C9"/>
<comment type="caution">
    <text evidence="8">Lacks conserved residue(s) required for the propagation of feature annotation.</text>
</comment>
<dbReference type="PANTHER" id="PTHR32021">
    <property type="entry name" value="CASP-LIKE PROTEIN 5B3"/>
    <property type="match status" value="1"/>
</dbReference>
<sequence length="108" mass="11763">MATTSDFRSVTAKGGWLRLVTATVQILWSLSVAVVDIYTLLVRRSLRKLIILRLFAIGAMTFTLAFAAACASAGIENDLSRCSVNPCARLETATAMAYISRFAILLNF</sequence>
<evidence type="ECO:0000256" key="7">
    <source>
        <dbReference type="ARBA" id="ARBA00023136"/>
    </source>
</evidence>
<keyword evidence="6 8" id="KW-1133">Transmembrane helix</keyword>
<comment type="subcellular location">
    <subcellularLocation>
        <location evidence="1 8">Cell membrane</location>
        <topology evidence="1 8">Multi-pass membrane protein</topology>
    </subcellularLocation>
</comment>
<feature type="domain" description="Casparian strip membrane protein" evidence="9">
    <location>
        <begin position="19"/>
        <end position="100"/>
    </location>
</feature>
<accession>A0A2K2A1C9</accession>
<keyword evidence="11" id="KW-1185">Reference proteome</keyword>
<dbReference type="Proteomes" id="UP000006729">
    <property type="component" value="Chromosome 6"/>
</dbReference>